<dbReference type="AlphaFoldDB" id="M1DEC1"/>
<dbReference type="Gramene" id="PGSC0003DMT400087684">
    <property type="protein sequence ID" value="PGSC0003DMT400087684"/>
    <property type="gene ID" value="PGSC0003DMG400037255"/>
</dbReference>
<dbReference type="HOGENOM" id="CLU_2642862_0_0_1"/>
<dbReference type="InParanoid" id="M1DEC1"/>
<dbReference type="EnsemblPlants" id="PGSC0003DMT400087684">
    <property type="protein sequence ID" value="PGSC0003DMT400087684"/>
    <property type="gene ID" value="PGSC0003DMG400037255"/>
</dbReference>
<sequence>MHPYLFRKCFRFSRQGVELKSLSMPRKGPDPWQSYSRPGAKWCTTVKLSCQVVGEASQCTSPIRADEVVCPLVNNSS</sequence>
<proteinExistence type="predicted"/>
<dbReference type="PaxDb" id="4113-PGSC0003DMT400087684"/>
<reference evidence="2" key="1">
    <citation type="journal article" date="2011" name="Nature">
        <title>Genome sequence and analysis of the tuber crop potato.</title>
        <authorList>
            <consortium name="The Potato Genome Sequencing Consortium"/>
        </authorList>
    </citation>
    <scope>NUCLEOTIDE SEQUENCE [LARGE SCALE GENOMIC DNA]</scope>
    <source>
        <strain evidence="2">cv. DM1-3 516 R44</strain>
    </source>
</reference>
<organism evidence="1 2">
    <name type="scientific">Solanum tuberosum</name>
    <name type="common">Potato</name>
    <dbReference type="NCBI Taxonomy" id="4113"/>
    <lineage>
        <taxon>Eukaryota</taxon>
        <taxon>Viridiplantae</taxon>
        <taxon>Streptophyta</taxon>
        <taxon>Embryophyta</taxon>
        <taxon>Tracheophyta</taxon>
        <taxon>Spermatophyta</taxon>
        <taxon>Magnoliopsida</taxon>
        <taxon>eudicotyledons</taxon>
        <taxon>Gunneridae</taxon>
        <taxon>Pentapetalae</taxon>
        <taxon>asterids</taxon>
        <taxon>lamiids</taxon>
        <taxon>Solanales</taxon>
        <taxon>Solanaceae</taxon>
        <taxon>Solanoideae</taxon>
        <taxon>Solaneae</taxon>
        <taxon>Solanum</taxon>
    </lineage>
</organism>
<name>M1DEC1_SOLTU</name>
<reference evidence="1" key="2">
    <citation type="submission" date="2015-06" db="UniProtKB">
        <authorList>
            <consortium name="EnsemblPlants"/>
        </authorList>
    </citation>
    <scope>IDENTIFICATION</scope>
    <source>
        <strain evidence="1">DM1-3 516 R44</strain>
    </source>
</reference>
<keyword evidence="2" id="KW-1185">Reference proteome</keyword>
<protein>
    <submittedName>
        <fullName evidence="1">Uncharacterized protein</fullName>
    </submittedName>
</protein>
<evidence type="ECO:0000313" key="1">
    <source>
        <dbReference type="EnsemblPlants" id="PGSC0003DMT400087684"/>
    </source>
</evidence>
<dbReference type="Proteomes" id="UP000011115">
    <property type="component" value="Unassembled WGS sequence"/>
</dbReference>
<evidence type="ECO:0000313" key="2">
    <source>
        <dbReference type="Proteomes" id="UP000011115"/>
    </source>
</evidence>
<accession>M1DEC1</accession>